<evidence type="ECO:0000256" key="5">
    <source>
        <dbReference type="ARBA" id="ARBA00023159"/>
    </source>
</evidence>
<keyword evidence="4" id="KW-0238">DNA-binding</keyword>
<dbReference type="Gene3D" id="3.40.190.290">
    <property type="match status" value="1"/>
</dbReference>
<dbReference type="PANTHER" id="PTHR30293">
    <property type="entry name" value="TRANSCRIPTIONAL REGULATORY PROTEIN NAC-RELATED"/>
    <property type="match status" value="1"/>
</dbReference>
<dbReference type="GO" id="GO:2000142">
    <property type="term" value="P:regulation of DNA-templated transcription initiation"/>
    <property type="evidence" value="ECO:0007669"/>
    <property type="project" value="TreeGrafter"/>
</dbReference>
<comment type="caution">
    <text evidence="8">The sequence shown here is derived from an EMBL/GenBank/DDBJ whole genome shotgun (WGS) entry which is preliminary data.</text>
</comment>
<dbReference type="AlphaFoldDB" id="A0A562R6Q9"/>
<evidence type="ECO:0000256" key="3">
    <source>
        <dbReference type="ARBA" id="ARBA00023015"/>
    </source>
</evidence>
<keyword evidence="3" id="KW-0805">Transcription regulation</keyword>
<organism evidence="8 9">
    <name type="scientific">Bradyrhizobium huanghuaihaiense</name>
    <dbReference type="NCBI Taxonomy" id="990078"/>
    <lineage>
        <taxon>Bacteria</taxon>
        <taxon>Pseudomonadati</taxon>
        <taxon>Pseudomonadota</taxon>
        <taxon>Alphaproteobacteria</taxon>
        <taxon>Hyphomicrobiales</taxon>
        <taxon>Nitrobacteraceae</taxon>
        <taxon>Bradyrhizobium</taxon>
    </lineage>
</organism>
<dbReference type="InterPro" id="IPR036390">
    <property type="entry name" value="WH_DNA-bd_sf"/>
</dbReference>
<dbReference type="NCBIfam" id="NF008410">
    <property type="entry name" value="PRK11233.1"/>
    <property type="match status" value="1"/>
</dbReference>
<dbReference type="GO" id="GO:0003700">
    <property type="term" value="F:DNA-binding transcription factor activity"/>
    <property type="evidence" value="ECO:0007669"/>
    <property type="project" value="InterPro"/>
</dbReference>
<evidence type="ECO:0000256" key="4">
    <source>
        <dbReference type="ARBA" id="ARBA00023125"/>
    </source>
</evidence>
<comment type="similarity">
    <text evidence="2">Belongs to the LysR transcriptional regulatory family.</text>
</comment>
<proteinExistence type="inferred from homology"/>
<dbReference type="EMBL" id="VLLA01000017">
    <property type="protein sequence ID" value="TWI64735.1"/>
    <property type="molecule type" value="Genomic_DNA"/>
</dbReference>
<dbReference type="SUPFAM" id="SSF46785">
    <property type="entry name" value="Winged helix' DNA-binding domain"/>
    <property type="match status" value="1"/>
</dbReference>
<accession>A0A562R6Q9</accession>
<evidence type="ECO:0000313" key="8">
    <source>
        <dbReference type="EMBL" id="TWI64735.1"/>
    </source>
</evidence>
<dbReference type="Pfam" id="PF03466">
    <property type="entry name" value="LysR_substrate"/>
    <property type="match status" value="1"/>
</dbReference>
<dbReference type="InterPro" id="IPR000847">
    <property type="entry name" value="LysR_HTH_N"/>
</dbReference>
<dbReference type="PRINTS" id="PR00039">
    <property type="entry name" value="HTHLYSR"/>
</dbReference>
<keyword evidence="6" id="KW-0804">Transcription</keyword>
<dbReference type="FunFam" id="1.10.10.10:FF:000001">
    <property type="entry name" value="LysR family transcriptional regulator"/>
    <property type="match status" value="1"/>
</dbReference>
<keyword evidence="5" id="KW-0010">Activator</keyword>
<keyword evidence="9" id="KW-1185">Reference proteome</keyword>
<dbReference type="Pfam" id="PF00126">
    <property type="entry name" value="HTH_1"/>
    <property type="match status" value="1"/>
</dbReference>
<dbReference type="InterPro" id="IPR005119">
    <property type="entry name" value="LysR_subst-bd"/>
</dbReference>
<dbReference type="GO" id="GO:0003677">
    <property type="term" value="F:DNA binding"/>
    <property type="evidence" value="ECO:0007669"/>
    <property type="project" value="UniProtKB-KW"/>
</dbReference>
<dbReference type="Gene3D" id="1.10.10.10">
    <property type="entry name" value="Winged helix-like DNA-binding domain superfamily/Winged helix DNA-binding domain"/>
    <property type="match status" value="1"/>
</dbReference>
<evidence type="ECO:0000256" key="2">
    <source>
        <dbReference type="ARBA" id="ARBA00009437"/>
    </source>
</evidence>
<evidence type="ECO:0000256" key="6">
    <source>
        <dbReference type="ARBA" id="ARBA00023163"/>
    </source>
</evidence>
<dbReference type="PANTHER" id="PTHR30293:SF0">
    <property type="entry name" value="NITROGEN ASSIMILATION REGULATORY PROTEIN NAC"/>
    <property type="match status" value="1"/>
</dbReference>
<evidence type="ECO:0000313" key="9">
    <source>
        <dbReference type="Proteomes" id="UP000316291"/>
    </source>
</evidence>
<dbReference type="PROSITE" id="PS50931">
    <property type="entry name" value="HTH_LYSR"/>
    <property type="match status" value="1"/>
</dbReference>
<dbReference type="SUPFAM" id="SSF53850">
    <property type="entry name" value="Periplasmic binding protein-like II"/>
    <property type="match status" value="1"/>
</dbReference>
<protein>
    <submittedName>
        <fullName evidence="8">LysR family nitrogen assimilation transcriptional regulator</fullName>
    </submittedName>
</protein>
<evidence type="ECO:0000259" key="7">
    <source>
        <dbReference type="PROSITE" id="PS50931"/>
    </source>
</evidence>
<dbReference type="CDD" id="cd08433">
    <property type="entry name" value="PBP2_Nac"/>
    <property type="match status" value="1"/>
</dbReference>
<dbReference type="Proteomes" id="UP000316291">
    <property type="component" value="Unassembled WGS sequence"/>
</dbReference>
<gene>
    <name evidence="8" type="ORF">IQ16_05794</name>
</gene>
<name>A0A562R6Q9_9BRAD</name>
<comment type="function">
    <text evidence="1">NodD regulates the expression of the nodABCFE genes which encode other nodulation proteins. NodD is also a negative regulator of its own expression. Binds flavonoids as inducers.</text>
</comment>
<reference evidence="8 9" key="1">
    <citation type="journal article" date="2015" name="Stand. Genomic Sci.">
        <title>Genomic Encyclopedia of Bacterial and Archaeal Type Strains, Phase III: the genomes of soil and plant-associated and newly described type strains.</title>
        <authorList>
            <person name="Whitman W.B."/>
            <person name="Woyke T."/>
            <person name="Klenk H.P."/>
            <person name="Zhou Y."/>
            <person name="Lilburn T.G."/>
            <person name="Beck B.J."/>
            <person name="De Vos P."/>
            <person name="Vandamme P."/>
            <person name="Eisen J.A."/>
            <person name="Garrity G."/>
            <person name="Hugenholtz P."/>
            <person name="Kyrpides N.C."/>
        </authorList>
    </citation>
    <scope>NUCLEOTIDE SEQUENCE [LARGE SCALE GENOMIC DNA]</scope>
    <source>
        <strain evidence="8 9">CGMCC 1.10948</strain>
    </source>
</reference>
<sequence length="322" mass="34710">MCFQGWHSTEMSVDFRKLKSFVKVVDAGSVSRAAGLLRTAQPALSQQIAALESHFKHKLLLRSNHGIVPTEAGLILYRHAQLLLKQIEQAQIDIDQSTKALAGRVSIGLATYSASSTLSLPILKEMSTLHPQIIVHINDSFGHVLSELIMTGKMDMAMIYGSGPIKGVKLQPLFREELYLVSRAEQAGKKQGDEPLPLSALADVKLLLPSQGHFLRRLIDESLARARVTPNVVSEIESVSALGAAVTEGLGSTILPASVAASASSFEGVEVRRLIRPAIEATVSLCVSDHLPLSEPALATRSVLLTVVEKLMRGHPQGIRAV</sequence>
<evidence type="ECO:0000256" key="1">
    <source>
        <dbReference type="ARBA" id="ARBA00003502"/>
    </source>
</evidence>
<feature type="domain" description="HTH lysR-type" evidence="7">
    <location>
        <begin position="13"/>
        <end position="70"/>
    </location>
</feature>
<dbReference type="InterPro" id="IPR036388">
    <property type="entry name" value="WH-like_DNA-bd_sf"/>
</dbReference>